<reference evidence="3" key="1">
    <citation type="submission" date="2017-09" db="EMBL/GenBank/DDBJ databases">
        <title>Depth-based differentiation of microbial function through sediment-hosted aquifers and enrichment of novel symbionts in the deep terrestrial subsurface.</title>
        <authorList>
            <person name="Probst A.J."/>
            <person name="Ladd B."/>
            <person name="Jarett J.K."/>
            <person name="Geller-Mcgrath D.E."/>
            <person name="Sieber C.M.K."/>
            <person name="Emerson J.B."/>
            <person name="Anantharaman K."/>
            <person name="Thomas B.C."/>
            <person name="Malmstrom R."/>
            <person name="Stieglmeier M."/>
            <person name="Klingl A."/>
            <person name="Woyke T."/>
            <person name="Ryan C.M."/>
            <person name="Banfield J.F."/>
        </authorList>
    </citation>
    <scope>NUCLEOTIDE SEQUENCE [LARGE SCALE GENOMIC DNA]</scope>
</reference>
<sequence>MNKLPKNQRLLLVVITVVALLVGVTFYVTADGTPTGDTNPDMQALDNMPDMLSAPSVEQDQGTIGQPQLQTQVERWNPDPGGTPSPCNGSIKQTPNEPDECIEGYYPDANAVNSD</sequence>
<dbReference type="AlphaFoldDB" id="A0A2M7THM6"/>
<comment type="caution">
    <text evidence="2">The sequence shown here is derived from an EMBL/GenBank/DDBJ whole genome shotgun (WGS) entry which is preliminary data.</text>
</comment>
<proteinExistence type="predicted"/>
<dbReference type="EMBL" id="PFNL01000126">
    <property type="protein sequence ID" value="PIZ45653.1"/>
    <property type="molecule type" value="Genomic_DNA"/>
</dbReference>
<feature type="region of interest" description="Disordered" evidence="1">
    <location>
        <begin position="30"/>
        <end position="115"/>
    </location>
</feature>
<gene>
    <name evidence="2" type="ORF">COY32_04840</name>
</gene>
<feature type="compositionally biased region" description="Polar residues" evidence="1">
    <location>
        <begin position="56"/>
        <end position="74"/>
    </location>
</feature>
<evidence type="ECO:0000256" key="1">
    <source>
        <dbReference type="SAM" id="MobiDB-lite"/>
    </source>
</evidence>
<organism evidence="2 3">
    <name type="scientific">candidate division WWE3 bacterium CG_4_10_14_0_2_um_filter_41_14</name>
    <dbReference type="NCBI Taxonomy" id="1975072"/>
    <lineage>
        <taxon>Bacteria</taxon>
        <taxon>Katanobacteria</taxon>
    </lineage>
</organism>
<dbReference type="Proteomes" id="UP000228920">
    <property type="component" value="Unassembled WGS sequence"/>
</dbReference>
<evidence type="ECO:0000313" key="2">
    <source>
        <dbReference type="EMBL" id="PIZ45653.1"/>
    </source>
</evidence>
<accession>A0A2M7THM6</accession>
<evidence type="ECO:0000313" key="3">
    <source>
        <dbReference type="Proteomes" id="UP000228920"/>
    </source>
</evidence>
<protein>
    <submittedName>
        <fullName evidence="2">Uncharacterized protein</fullName>
    </submittedName>
</protein>
<feature type="compositionally biased region" description="Polar residues" evidence="1">
    <location>
        <begin position="85"/>
        <end position="96"/>
    </location>
</feature>
<name>A0A2M7THM6_UNCKA</name>